<name>A0A0R3UC86_MESCO</name>
<reference evidence="2 3" key="1">
    <citation type="submission" date="2018-10" db="EMBL/GenBank/DDBJ databases">
        <authorList>
            <consortium name="Pathogen Informatics"/>
        </authorList>
    </citation>
    <scope>NUCLEOTIDE SEQUENCE [LARGE SCALE GENOMIC DNA]</scope>
</reference>
<feature type="non-terminal residue" evidence="2">
    <location>
        <position position="1"/>
    </location>
</feature>
<organism evidence="2 3">
    <name type="scientific">Mesocestoides corti</name>
    <name type="common">Flatworm</name>
    <dbReference type="NCBI Taxonomy" id="53468"/>
    <lineage>
        <taxon>Eukaryota</taxon>
        <taxon>Metazoa</taxon>
        <taxon>Spiralia</taxon>
        <taxon>Lophotrochozoa</taxon>
        <taxon>Platyhelminthes</taxon>
        <taxon>Cestoda</taxon>
        <taxon>Eucestoda</taxon>
        <taxon>Cyclophyllidea</taxon>
        <taxon>Mesocestoididae</taxon>
        <taxon>Mesocestoides</taxon>
    </lineage>
</organism>
<dbReference type="Proteomes" id="UP000267029">
    <property type="component" value="Unassembled WGS sequence"/>
</dbReference>
<evidence type="ECO:0000313" key="3">
    <source>
        <dbReference type="Proteomes" id="UP000267029"/>
    </source>
</evidence>
<feature type="region of interest" description="Disordered" evidence="1">
    <location>
        <begin position="37"/>
        <end position="104"/>
    </location>
</feature>
<feature type="compositionally biased region" description="Acidic residues" evidence="1">
    <location>
        <begin position="287"/>
        <end position="317"/>
    </location>
</feature>
<proteinExistence type="predicted"/>
<sequence>NGFYPFLGYRFGGGAAEQDEDEETSVVHAGTTATDVVTTAHQPPIATASSGLISNVPSSATSRKQSTGILSNPDPSNDTPPRHLSVGTEPSEASKAEDSSDVSYINAGAPPVVVKSGPPELDADFRRRSLPNSLNDYISTAHQLKEYVQGMLAGATGRTKSTASGGGGGGGGTSTFLPYTALLQQTATNAREKRVRQQSACACRPPEICPFSIAAHDLNLSTGSSSQVTVELLTSKGRLSHMFPALNSPNTPNASIVSTLNQVGGVSFAAVMDGQTAPMDSAQDGLNSEEDEEDLSADDDDDEDDQNDSDDDEEEDGGVCSGGARGAEKGTEGPPQVVHVTAPNQPPSTAALFTHCQYSYIGAGRWQVYVQMWFVEERLKREAYLQVLDNEWHDYNRVADLFEASKCLSTSDKSILVRLLAMARHNMPLIEGELVFPCYAPECNNNIDAQELYSKLVTLHLHQQVQESLCRVASDGVSAVLPNQPTPADNTPPRHRKSQTEISKGDSWRLSALMGGFRTSIPPTFEFILSEWRCGGVLEVGVTTWKRSHGEYSATETTGQVLGVA</sequence>
<feature type="region of interest" description="Disordered" evidence="1">
    <location>
        <begin position="482"/>
        <end position="503"/>
    </location>
</feature>
<keyword evidence="3" id="KW-1185">Reference proteome</keyword>
<dbReference type="STRING" id="53468.A0A0R3UC86"/>
<protein>
    <submittedName>
        <fullName evidence="2">Uncharacterized protein</fullName>
    </submittedName>
</protein>
<accession>A0A0R3UC86</accession>
<feature type="region of interest" description="Disordered" evidence="1">
    <location>
        <begin position="277"/>
        <end position="341"/>
    </location>
</feature>
<evidence type="ECO:0000313" key="2">
    <source>
        <dbReference type="EMBL" id="VDD78532.1"/>
    </source>
</evidence>
<dbReference type="OrthoDB" id="1034557at2759"/>
<evidence type="ECO:0000256" key="1">
    <source>
        <dbReference type="SAM" id="MobiDB-lite"/>
    </source>
</evidence>
<feature type="compositionally biased region" description="Polar residues" evidence="1">
    <location>
        <begin position="47"/>
        <end position="79"/>
    </location>
</feature>
<gene>
    <name evidence="2" type="ORF">MCOS_LOCUS4535</name>
</gene>
<dbReference type="AlphaFoldDB" id="A0A0R3UC86"/>
<dbReference type="EMBL" id="UXSR01001824">
    <property type="protein sequence ID" value="VDD78532.1"/>
    <property type="molecule type" value="Genomic_DNA"/>
</dbReference>